<organism evidence="1 2">
    <name type="scientific">Irpex rosettiformis</name>
    <dbReference type="NCBI Taxonomy" id="378272"/>
    <lineage>
        <taxon>Eukaryota</taxon>
        <taxon>Fungi</taxon>
        <taxon>Dikarya</taxon>
        <taxon>Basidiomycota</taxon>
        <taxon>Agaricomycotina</taxon>
        <taxon>Agaricomycetes</taxon>
        <taxon>Polyporales</taxon>
        <taxon>Irpicaceae</taxon>
        <taxon>Irpex</taxon>
    </lineage>
</organism>
<sequence>MSRQFLAVDISNTVSSRRSMPEMRSPVSDRAEYRCKSCRAHITPKTSVLSSEFRGTSGRAILCRDARNVSLAPVTLLLMNSGAYRVQNSSCSGCDTIIGWRFVSATEKTEQWKEGHFILELEYLEEELMPLSPLDKPTVELKWNRASHLASEAIHKRSHSSASITNLKRIRPMGPRARVTVEAC</sequence>
<name>A0ACB8U451_9APHY</name>
<dbReference type="EMBL" id="MU274912">
    <property type="protein sequence ID" value="KAI0088934.1"/>
    <property type="molecule type" value="Genomic_DNA"/>
</dbReference>
<accession>A0ACB8U451</accession>
<evidence type="ECO:0000313" key="2">
    <source>
        <dbReference type="Proteomes" id="UP001055072"/>
    </source>
</evidence>
<gene>
    <name evidence="1" type="ORF">BDY19DRAFT_1057086</name>
</gene>
<protein>
    <submittedName>
        <fullName evidence="1">Uncharacterized protein</fullName>
    </submittedName>
</protein>
<evidence type="ECO:0000313" key="1">
    <source>
        <dbReference type="EMBL" id="KAI0088934.1"/>
    </source>
</evidence>
<keyword evidence="2" id="KW-1185">Reference proteome</keyword>
<comment type="caution">
    <text evidence="1">The sequence shown here is derived from an EMBL/GenBank/DDBJ whole genome shotgun (WGS) entry which is preliminary data.</text>
</comment>
<dbReference type="Proteomes" id="UP001055072">
    <property type="component" value="Unassembled WGS sequence"/>
</dbReference>
<proteinExistence type="predicted"/>
<reference evidence="1" key="1">
    <citation type="journal article" date="2021" name="Environ. Microbiol.">
        <title>Gene family expansions and transcriptome signatures uncover fungal adaptations to wood decay.</title>
        <authorList>
            <person name="Hage H."/>
            <person name="Miyauchi S."/>
            <person name="Viragh M."/>
            <person name="Drula E."/>
            <person name="Min B."/>
            <person name="Chaduli D."/>
            <person name="Navarro D."/>
            <person name="Favel A."/>
            <person name="Norest M."/>
            <person name="Lesage-Meessen L."/>
            <person name="Balint B."/>
            <person name="Merenyi Z."/>
            <person name="de Eugenio L."/>
            <person name="Morin E."/>
            <person name="Martinez A.T."/>
            <person name="Baldrian P."/>
            <person name="Stursova M."/>
            <person name="Martinez M.J."/>
            <person name="Novotny C."/>
            <person name="Magnuson J.K."/>
            <person name="Spatafora J.W."/>
            <person name="Maurice S."/>
            <person name="Pangilinan J."/>
            <person name="Andreopoulos W."/>
            <person name="LaButti K."/>
            <person name="Hundley H."/>
            <person name="Na H."/>
            <person name="Kuo A."/>
            <person name="Barry K."/>
            <person name="Lipzen A."/>
            <person name="Henrissat B."/>
            <person name="Riley R."/>
            <person name="Ahrendt S."/>
            <person name="Nagy L.G."/>
            <person name="Grigoriev I.V."/>
            <person name="Martin F."/>
            <person name="Rosso M.N."/>
        </authorList>
    </citation>
    <scope>NUCLEOTIDE SEQUENCE</scope>
    <source>
        <strain evidence="1">CBS 384.51</strain>
    </source>
</reference>